<comment type="caution">
    <text evidence="1">The sequence shown here is derived from an EMBL/GenBank/DDBJ whole genome shotgun (WGS) entry which is preliminary data.</text>
</comment>
<evidence type="ECO:0000313" key="2">
    <source>
        <dbReference type="Proteomes" id="UP000029878"/>
    </source>
</evidence>
<accession>A0A4U8SA98</accession>
<dbReference type="Proteomes" id="UP000029878">
    <property type="component" value="Unassembled WGS sequence"/>
</dbReference>
<organism evidence="1 2">
    <name type="scientific">Helicobacter trogontum</name>
    <dbReference type="NCBI Taxonomy" id="50960"/>
    <lineage>
        <taxon>Bacteria</taxon>
        <taxon>Pseudomonadati</taxon>
        <taxon>Campylobacterota</taxon>
        <taxon>Epsilonproteobacteria</taxon>
        <taxon>Campylobacterales</taxon>
        <taxon>Helicobacteraceae</taxon>
        <taxon>Helicobacter</taxon>
    </lineage>
</organism>
<name>A0A4U8SA98_9HELI</name>
<dbReference type="OrthoDB" id="5339448at2"/>
<protein>
    <submittedName>
        <fullName evidence="1">Uncharacterized protein</fullName>
    </submittedName>
</protein>
<dbReference type="EMBL" id="JRPL02000013">
    <property type="protein sequence ID" value="TLD82983.1"/>
    <property type="molecule type" value="Genomic_DNA"/>
</dbReference>
<gene>
    <name evidence="1" type="ORF">LS81_006475</name>
</gene>
<sequence>MYKAILLSIGSPTILGIYYEAMDKKAPKLIFILRVDGKTSDVLPLLFVAHNRDGVNIHEQLESLLTPEVLSQCRLCECLIDINFLEESKELQYILKKLDINYSSVSKQDIMQSDVDSKITEVNQKNLGLNRSIDSKADLLLQEHMKTCHMQHVKESLSIQNKIYMNDAMDCITQINFIELECNLAKALYLLSQFMPLDSIYYSRGVGSLSAIKLTHIFLHTLSLSSNVCIYATNSFYFSQTNEIKAFANMSFYLDTTRTDSTHPIITDSNAKDYIYIAPSSMHITNTTDTLGLLLPYRLIHNDFLESCTPLYVTPAV</sequence>
<dbReference type="RefSeq" id="WP_034346447.1">
    <property type="nucleotide sequence ID" value="NZ_FZNG01000003.1"/>
</dbReference>
<evidence type="ECO:0000313" key="1">
    <source>
        <dbReference type="EMBL" id="TLD82983.1"/>
    </source>
</evidence>
<proteinExistence type="predicted"/>
<dbReference type="AlphaFoldDB" id="A0A4U8SA98"/>
<reference evidence="1 2" key="1">
    <citation type="journal article" date="2014" name="Genome Announc.">
        <title>Draft genome sequences of eight enterohepatic helicobacter species isolated from both laboratory and wild rodents.</title>
        <authorList>
            <person name="Sheh A."/>
            <person name="Shen Z."/>
            <person name="Fox J.G."/>
        </authorList>
    </citation>
    <scope>NUCLEOTIDE SEQUENCE [LARGE SCALE GENOMIC DNA]</scope>
    <source>
        <strain evidence="1 2">ATCC 700114</strain>
    </source>
</reference>